<dbReference type="GO" id="GO:0051087">
    <property type="term" value="F:protein-folding chaperone binding"/>
    <property type="evidence" value="ECO:0007669"/>
    <property type="project" value="InterPro"/>
</dbReference>
<evidence type="ECO:0000256" key="2">
    <source>
        <dbReference type="SAM" id="MobiDB-lite"/>
    </source>
</evidence>
<dbReference type="Proteomes" id="UP001214576">
    <property type="component" value="Unassembled WGS sequence"/>
</dbReference>
<dbReference type="Pfam" id="PF02862">
    <property type="entry name" value="DDHD"/>
    <property type="match status" value="1"/>
</dbReference>
<feature type="domain" description="WWE" evidence="3">
    <location>
        <begin position="497"/>
        <end position="578"/>
    </location>
</feature>
<feature type="region of interest" description="Disordered" evidence="2">
    <location>
        <begin position="1"/>
        <end position="101"/>
    </location>
</feature>
<dbReference type="Gene3D" id="1.10.150.50">
    <property type="entry name" value="Transcription Factor, Ets-1"/>
    <property type="match status" value="1"/>
</dbReference>
<sequence length="1175" mass="131332">MSALRRSGYGPSDGPSYGRYYGPGGGDVPVHPPPPIYPPRPEPPQPPISWRGRGGGPAETTWPGEGGGGDGYYASGGAWSEPGRAGGGHQEQPPYPSYNSNYWNSAARPRAPYPSTYPVRPEMQSQSLNSYTNGGYGPPYPTGPGTTTASYPGAYYTPGYAQTNYSTELPSTYRSPGNSPTPVSRWMYPQQDCQTEAPPLRGQVPGYPASQNPGMSVPHYPYGDGNRSVPQPGPPVRPQEDSWAPPGAYGMGTRYPWPSAAPSGPPGSLYMNESTSSWPTSGSPQPPPSPPPPQPKDSSYTYSQPDQGMSQHNFPCSVHQYESSGSVNDDSSELLDSQVQYSAEPHLYGNATHEHPSTQDQGNHLAEECLSSDEGTPPSIKKIIHVLEKVQYLEQEVEEFVGKKTDKAYWLLEEMLTKELLELDSVETGGQDSVRQARKEAPRNPNKRQGEGQSPRDLPLANANENEMSSVESQQEQSSQSDPSPSPNSCSSFELVDMDAGSLYEPVSPHWFYCKIIDSKETWIPFNSQDSQQLEEAYSSGKDCNTIVPTDGGRYDVHLGERMRYAVYWDELASEVRRCTWFYKGDKDNKYVPYSESFSQVLEETYMLAVTLDEWKKKLESPNREIIILHNPKLMVHYQPVAGSDEWGSAPAEQGRPRTVKRGVENISVDIHCGEPLQIDHLVFVVHGIGPACDLRFRSIVQCVNDFRSVSLNLLQTHFKKAQENQQIGRVEFLPVNWHSPLHSTGVDVDLQRITLPSINRLRHFTNDTILDVFFYNSPTYCQTIVDTVASEMNRIYILFLQRNPDFKGSVSIAGHSLGSLILFDILTNQKDSLGDTDSKKDLPSIFMDQGDTPTLEEELKKLQLSEFFSIFEKEKIDKEALALCTDKDLQEMGIPLGPRKKILNYFRTRKNSMGVNRPTPQSPAGANMSNIPKESEFYSSTNGLDVGIGQVPVKYPRLIYKPEIFFAFGSPIGMFLTVRGLKRIDPNYRFPTCKGFFNIYHPFDPVAYRIEPMVVPGVEFEPMLIPHHKGRKRMHLELREGLTRMSMDLKNNLLGSLRMAWKSFTRAPYPALQASETAEETEAEPESNSEKPSDVNTEENPVPVKEEAPPIHVGMLNGGQRIDYVLQEKPIESFNEYLFALQSHLCYWESEDTVLLVLKEIYQTQGIFLDQPLQ</sequence>
<dbReference type="InterPro" id="IPR001660">
    <property type="entry name" value="SAM"/>
</dbReference>
<comment type="similarity">
    <text evidence="1">Belongs to the PA-PLA1 family.</text>
</comment>
<feature type="compositionally biased region" description="Low complexity" evidence="2">
    <location>
        <begin position="258"/>
        <end position="283"/>
    </location>
</feature>
<dbReference type="GO" id="GO:0004620">
    <property type="term" value="F:phospholipase activity"/>
    <property type="evidence" value="ECO:0007669"/>
    <property type="project" value="TreeGrafter"/>
</dbReference>
<dbReference type="GO" id="GO:0046872">
    <property type="term" value="F:metal ion binding"/>
    <property type="evidence" value="ECO:0007669"/>
    <property type="project" value="InterPro"/>
</dbReference>
<feature type="compositionally biased region" description="Pro residues" evidence="2">
    <location>
        <begin position="30"/>
        <end position="47"/>
    </location>
</feature>
<dbReference type="InterPro" id="IPR057825">
    <property type="entry name" value="WWE_SEC23-DDH2"/>
</dbReference>
<feature type="compositionally biased region" description="Polar residues" evidence="2">
    <location>
        <begin position="167"/>
        <end position="182"/>
    </location>
</feature>
<dbReference type="InterPro" id="IPR004177">
    <property type="entry name" value="DDHD_dom"/>
</dbReference>
<keyword evidence="7" id="KW-1185">Reference proteome</keyword>
<feature type="compositionally biased region" description="Acidic residues" evidence="2">
    <location>
        <begin position="1078"/>
        <end position="1088"/>
    </location>
</feature>
<evidence type="ECO:0008006" key="8">
    <source>
        <dbReference type="Google" id="ProtNLM"/>
    </source>
</evidence>
<dbReference type="PANTHER" id="PTHR23509:SF7">
    <property type="entry name" value="PHOSPHOLIPASE DDHD2"/>
    <property type="match status" value="1"/>
</dbReference>
<dbReference type="AlphaFoldDB" id="A0AAD4TN57"/>
<feature type="compositionally biased region" description="Polar residues" evidence="2">
    <location>
        <begin position="300"/>
        <end position="341"/>
    </location>
</feature>
<feature type="region of interest" description="Disordered" evidence="2">
    <location>
        <begin position="427"/>
        <end position="492"/>
    </location>
</feature>
<reference evidence="6" key="1">
    <citation type="submission" date="2022-03" db="EMBL/GenBank/DDBJ databases">
        <title>Genomic analyses of argali, domestic sheep and their hybrids provide insights into chromosomal evolution, heterosis and genetic basis of agronomic traits.</title>
        <authorList>
            <person name="Li M."/>
        </authorList>
    </citation>
    <scope>NUCLEOTIDE SEQUENCE</scope>
    <source>
        <strain evidence="6">CAU-MHL-2022a</strain>
        <tissue evidence="6">Skin</tissue>
    </source>
</reference>
<evidence type="ECO:0000313" key="7">
    <source>
        <dbReference type="Proteomes" id="UP001214576"/>
    </source>
</evidence>
<gene>
    <name evidence="6" type="ORF">MG293_020260</name>
</gene>
<dbReference type="FunFam" id="1.10.150.50:FF:000034">
    <property type="entry name" value="ankyrin repeat and SAM domain-containing protein 4B"/>
    <property type="match status" value="1"/>
</dbReference>
<comment type="caution">
    <text evidence="6">The sequence shown here is derived from an EMBL/GenBank/DDBJ whole genome shotgun (WGS) entry which is preliminary data.</text>
</comment>
<feature type="compositionally biased region" description="Low complexity" evidence="2">
    <location>
        <begin position="8"/>
        <end position="20"/>
    </location>
</feature>
<evidence type="ECO:0000259" key="3">
    <source>
        <dbReference type="PROSITE" id="PS50918"/>
    </source>
</evidence>
<dbReference type="Pfam" id="PF02179">
    <property type="entry name" value="BAG"/>
    <property type="match status" value="1"/>
</dbReference>
<feature type="region of interest" description="Disordered" evidence="2">
    <location>
        <begin position="126"/>
        <end position="153"/>
    </location>
</feature>
<feature type="region of interest" description="Disordered" evidence="2">
    <location>
        <begin position="167"/>
        <end position="378"/>
    </location>
</feature>
<dbReference type="GO" id="GO:0004806">
    <property type="term" value="F:triacylglycerol lipase activity"/>
    <property type="evidence" value="ECO:0007669"/>
    <property type="project" value="TreeGrafter"/>
</dbReference>
<feature type="region of interest" description="Disordered" evidence="2">
    <location>
        <begin position="1075"/>
        <end position="1112"/>
    </location>
</feature>
<protein>
    <recommendedName>
        <fullName evidence="8">Phospholipase DDHD2</fullName>
    </recommendedName>
</protein>
<dbReference type="PROSITE" id="PS51035">
    <property type="entry name" value="BAG"/>
    <property type="match status" value="1"/>
</dbReference>
<feature type="domain" description="BAG" evidence="4">
    <location>
        <begin position="379"/>
        <end position="441"/>
    </location>
</feature>
<dbReference type="SUPFAM" id="SSF63491">
    <property type="entry name" value="BAG domain"/>
    <property type="match status" value="1"/>
</dbReference>
<evidence type="ECO:0000313" key="6">
    <source>
        <dbReference type="EMBL" id="KAI4529582.1"/>
    </source>
</evidence>
<feature type="compositionally biased region" description="Low complexity" evidence="2">
    <location>
        <begin position="143"/>
        <end position="153"/>
    </location>
</feature>
<dbReference type="InterPro" id="IPR003103">
    <property type="entry name" value="BAG_domain"/>
</dbReference>
<dbReference type="SMART" id="SM00454">
    <property type="entry name" value="SAM"/>
    <property type="match status" value="1"/>
</dbReference>
<dbReference type="SMART" id="SM01127">
    <property type="entry name" value="DDHD"/>
    <property type="match status" value="1"/>
</dbReference>
<dbReference type="PANTHER" id="PTHR23509">
    <property type="entry name" value="PA-PL1 PHOSPHOLIPASE FAMILY"/>
    <property type="match status" value="1"/>
</dbReference>
<dbReference type="GO" id="GO:0030134">
    <property type="term" value="C:COPII-coated ER to Golgi transport vesicle"/>
    <property type="evidence" value="ECO:0007669"/>
    <property type="project" value="TreeGrafter"/>
</dbReference>
<dbReference type="InterPro" id="IPR004170">
    <property type="entry name" value="WWE_dom"/>
</dbReference>
<organism evidence="6 7">
    <name type="scientific">Ovis ammon polii</name>
    <dbReference type="NCBI Taxonomy" id="230172"/>
    <lineage>
        <taxon>Eukaryota</taxon>
        <taxon>Metazoa</taxon>
        <taxon>Chordata</taxon>
        <taxon>Craniata</taxon>
        <taxon>Vertebrata</taxon>
        <taxon>Euteleostomi</taxon>
        <taxon>Mammalia</taxon>
        <taxon>Eutheria</taxon>
        <taxon>Laurasiatheria</taxon>
        <taxon>Artiodactyla</taxon>
        <taxon>Ruminantia</taxon>
        <taxon>Pecora</taxon>
        <taxon>Bovidae</taxon>
        <taxon>Caprinae</taxon>
        <taxon>Ovis</taxon>
    </lineage>
</organism>
<dbReference type="InterPro" id="IPR036533">
    <property type="entry name" value="BAG_dom_sf"/>
</dbReference>
<dbReference type="Gene3D" id="1.20.58.120">
    <property type="entry name" value="BAG domain"/>
    <property type="match status" value="1"/>
</dbReference>
<dbReference type="SMART" id="SM00264">
    <property type="entry name" value="BAG"/>
    <property type="match status" value="1"/>
</dbReference>
<dbReference type="CDD" id="cd09585">
    <property type="entry name" value="SAM_DDHD2"/>
    <property type="match status" value="1"/>
</dbReference>
<evidence type="ECO:0000259" key="4">
    <source>
        <dbReference type="PROSITE" id="PS51035"/>
    </source>
</evidence>
<dbReference type="Pfam" id="PF02825">
    <property type="entry name" value="WWE"/>
    <property type="match status" value="1"/>
</dbReference>
<feature type="compositionally biased region" description="Low complexity" evidence="2">
    <location>
        <begin position="464"/>
        <end position="492"/>
    </location>
</feature>
<dbReference type="SUPFAM" id="SSF47769">
    <property type="entry name" value="SAM/Pointed domain"/>
    <property type="match status" value="1"/>
</dbReference>
<dbReference type="InterPro" id="IPR058055">
    <property type="entry name" value="PA-PLA1"/>
</dbReference>
<feature type="compositionally biased region" description="Pro residues" evidence="2">
    <location>
        <begin position="284"/>
        <end position="295"/>
    </location>
</feature>
<feature type="domain" description="DDHD" evidence="5">
    <location>
        <begin position="959"/>
        <end position="1164"/>
    </location>
</feature>
<dbReference type="InterPro" id="IPR013761">
    <property type="entry name" value="SAM/pointed_sf"/>
</dbReference>
<accession>A0AAD4TN57</accession>
<evidence type="ECO:0000259" key="5">
    <source>
        <dbReference type="PROSITE" id="PS51043"/>
    </source>
</evidence>
<dbReference type="Pfam" id="PF23464">
    <property type="entry name" value="WWE_3"/>
    <property type="match status" value="1"/>
</dbReference>
<proteinExistence type="inferred from homology"/>
<dbReference type="EMBL" id="JAKZEL010000027">
    <property type="protein sequence ID" value="KAI4529582.1"/>
    <property type="molecule type" value="Genomic_DNA"/>
</dbReference>
<dbReference type="Pfam" id="PF00536">
    <property type="entry name" value="SAM_1"/>
    <property type="match status" value="1"/>
</dbReference>
<dbReference type="PROSITE" id="PS50918">
    <property type="entry name" value="WWE"/>
    <property type="match status" value="1"/>
</dbReference>
<evidence type="ECO:0000256" key="1">
    <source>
        <dbReference type="ARBA" id="ARBA00038464"/>
    </source>
</evidence>
<dbReference type="PROSITE" id="PS51043">
    <property type="entry name" value="DDHD"/>
    <property type="match status" value="1"/>
</dbReference>
<name>A0AAD4TN57_OVIAM</name>